<dbReference type="AlphaFoldDB" id="A5ZUT7"/>
<evidence type="ECO:0000313" key="2">
    <source>
        <dbReference type="Proteomes" id="UP000006002"/>
    </source>
</evidence>
<dbReference type="Proteomes" id="UP000006002">
    <property type="component" value="Unassembled WGS sequence"/>
</dbReference>
<name>A5ZUT7_9FIRM</name>
<sequence>MMEKYAQVTKLRNAECVSADGWSGLAVKSLQTEETTKKDLHNIAELGYSVDRLMRYKGGNYFYEEIQITDRAGRIGCCGIRMWI</sequence>
<comment type="caution">
    <text evidence="1">The sequence shown here is derived from an EMBL/GenBank/DDBJ whole genome shotgun (WGS) entry which is preliminary data.</text>
</comment>
<proteinExistence type="predicted"/>
<organism evidence="1 2">
    <name type="scientific">Blautia obeum ATCC 29174</name>
    <dbReference type="NCBI Taxonomy" id="411459"/>
    <lineage>
        <taxon>Bacteria</taxon>
        <taxon>Bacillati</taxon>
        <taxon>Bacillota</taxon>
        <taxon>Clostridia</taxon>
        <taxon>Lachnospirales</taxon>
        <taxon>Lachnospiraceae</taxon>
        <taxon>Blautia</taxon>
    </lineage>
</organism>
<evidence type="ECO:0000313" key="1">
    <source>
        <dbReference type="EMBL" id="EDM86622.1"/>
    </source>
</evidence>
<reference evidence="1 2" key="2">
    <citation type="submission" date="2007-04" db="EMBL/GenBank/DDBJ databases">
        <title>Draft genome sequence of Ruminococcus obeum (ATCC 29174).</title>
        <authorList>
            <person name="Sudarsanam P."/>
            <person name="Ley R."/>
            <person name="Guruge J."/>
            <person name="Turnbaugh P.J."/>
            <person name="Mahowald M."/>
            <person name="Liep D."/>
            <person name="Gordon J."/>
        </authorList>
    </citation>
    <scope>NUCLEOTIDE SEQUENCE [LARGE SCALE GENOMIC DNA]</scope>
    <source>
        <strain evidence="1 2">ATCC 29174</strain>
    </source>
</reference>
<dbReference type="EMBL" id="AAVO02000013">
    <property type="protein sequence ID" value="EDM86622.1"/>
    <property type="molecule type" value="Genomic_DNA"/>
</dbReference>
<reference evidence="1 2" key="1">
    <citation type="submission" date="2007-03" db="EMBL/GenBank/DDBJ databases">
        <authorList>
            <person name="Fulton L."/>
            <person name="Clifton S."/>
            <person name="Fulton B."/>
            <person name="Xu J."/>
            <person name="Minx P."/>
            <person name="Pepin K.H."/>
            <person name="Johnson M."/>
            <person name="Thiruvilangam P."/>
            <person name="Bhonagiri V."/>
            <person name="Nash W.E."/>
            <person name="Mardis E.R."/>
            <person name="Wilson R.K."/>
        </authorList>
    </citation>
    <scope>NUCLEOTIDE SEQUENCE [LARGE SCALE GENOMIC DNA]</scope>
    <source>
        <strain evidence="1 2">ATCC 29174</strain>
    </source>
</reference>
<gene>
    <name evidence="1" type="ORF">RUMOBE_02772</name>
</gene>
<dbReference type="HOGENOM" id="CLU_2520985_0_0_9"/>
<protein>
    <submittedName>
        <fullName evidence="1">Uncharacterized protein</fullName>
    </submittedName>
</protein>
<accession>A5ZUT7</accession>